<dbReference type="Proteomes" id="UP000243528">
    <property type="component" value="Unassembled WGS sequence"/>
</dbReference>
<dbReference type="AlphaFoldDB" id="A0A2P8D5B6"/>
<reference evidence="2 3" key="1">
    <citation type="submission" date="2018-03" db="EMBL/GenBank/DDBJ databases">
        <title>Genomic Encyclopedia of Archaeal and Bacterial Type Strains, Phase II (KMG-II): from individual species to whole genera.</title>
        <authorList>
            <person name="Goeker M."/>
        </authorList>
    </citation>
    <scope>NUCLEOTIDE SEQUENCE [LARGE SCALE GENOMIC DNA]</scope>
    <source>
        <strain evidence="2 3">DSM 45211</strain>
    </source>
</reference>
<keyword evidence="3" id="KW-1185">Reference proteome</keyword>
<dbReference type="RefSeq" id="WP_165358573.1">
    <property type="nucleotide sequence ID" value="NZ_ML142906.1"/>
</dbReference>
<dbReference type="InterPro" id="IPR013321">
    <property type="entry name" value="Arc_rbn_hlx_hlx"/>
</dbReference>
<evidence type="ECO:0000313" key="2">
    <source>
        <dbReference type="EMBL" id="PSK92413.1"/>
    </source>
</evidence>
<gene>
    <name evidence="2" type="ORF">CLV30_13229</name>
</gene>
<dbReference type="Gene3D" id="1.10.1220.10">
    <property type="entry name" value="Met repressor-like"/>
    <property type="match status" value="1"/>
</dbReference>
<feature type="compositionally biased region" description="Pro residues" evidence="1">
    <location>
        <begin position="84"/>
        <end position="99"/>
    </location>
</feature>
<proteinExistence type="predicted"/>
<dbReference type="EMBL" id="PYGE01000032">
    <property type="protein sequence ID" value="PSK92413.1"/>
    <property type="molecule type" value="Genomic_DNA"/>
</dbReference>
<accession>A0A2P8D5B6</accession>
<sequence>MELTPYVESLRGSLASAGNAAADEVRDAAERLSYAVEPSLRLTLLEALGDAAAEVTAQLDGVVVDVRLRGGQPELVADEVAVPPAAPAAPQPPQPPAPPEPDEGTSRVSLRLPETLKVKVEEVAAAEGMSVNAWLIRAVTHALEPAPAPRRATTGRRITGWVR</sequence>
<protein>
    <recommendedName>
        <fullName evidence="4">HicB-like protein involved in pilus formation</fullName>
    </recommendedName>
</protein>
<dbReference type="GO" id="GO:0006355">
    <property type="term" value="P:regulation of DNA-templated transcription"/>
    <property type="evidence" value="ECO:0007669"/>
    <property type="project" value="InterPro"/>
</dbReference>
<dbReference type="InterPro" id="IPR010985">
    <property type="entry name" value="Ribbon_hlx_hlx"/>
</dbReference>
<evidence type="ECO:0000313" key="3">
    <source>
        <dbReference type="Proteomes" id="UP000243528"/>
    </source>
</evidence>
<evidence type="ECO:0008006" key="4">
    <source>
        <dbReference type="Google" id="ProtNLM"/>
    </source>
</evidence>
<comment type="caution">
    <text evidence="2">The sequence shown here is derived from an EMBL/GenBank/DDBJ whole genome shotgun (WGS) entry which is preliminary data.</text>
</comment>
<organism evidence="2 3">
    <name type="scientific">Haloactinopolyspora alba</name>
    <dbReference type="NCBI Taxonomy" id="648780"/>
    <lineage>
        <taxon>Bacteria</taxon>
        <taxon>Bacillati</taxon>
        <taxon>Actinomycetota</taxon>
        <taxon>Actinomycetes</taxon>
        <taxon>Jiangellales</taxon>
        <taxon>Jiangellaceae</taxon>
        <taxon>Haloactinopolyspora</taxon>
    </lineage>
</organism>
<name>A0A2P8D5B6_9ACTN</name>
<dbReference type="SUPFAM" id="SSF47598">
    <property type="entry name" value="Ribbon-helix-helix"/>
    <property type="match status" value="1"/>
</dbReference>
<evidence type="ECO:0000256" key="1">
    <source>
        <dbReference type="SAM" id="MobiDB-lite"/>
    </source>
</evidence>
<feature type="region of interest" description="Disordered" evidence="1">
    <location>
        <begin position="75"/>
        <end position="107"/>
    </location>
</feature>